<dbReference type="Proteomes" id="UP000298324">
    <property type="component" value="Unassembled WGS sequence"/>
</dbReference>
<accession>A0A4Y7RIS5</accession>
<evidence type="ECO:0000313" key="2">
    <source>
        <dbReference type="Proteomes" id="UP000298324"/>
    </source>
</evidence>
<gene>
    <name evidence="1" type="ORF">Psch_02206</name>
</gene>
<proteinExistence type="predicted"/>
<dbReference type="EMBL" id="QFGA01000001">
    <property type="protein sequence ID" value="TEB08640.1"/>
    <property type="molecule type" value="Genomic_DNA"/>
</dbReference>
<protein>
    <submittedName>
        <fullName evidence="1">Uncharacterized protein</fullName>
    </submittedName>
</protein>
<sequence length="55" mass="5995">MGTKTKSRLYLVVDNTKRKPEPGPRDPAVAAAIKPITFTWAVSLQVIEAKQVMAA</sequence>
<organism evidence="1 2">
    <name type="scientific">Pelotomaculum schinkii</name>
    <dbReference type="NCBI Taxonomy" id="78350"/>
    <lineage>
        <taxon>Bacteria</taxon>
        <taxon>Bacillati</taxon>
        <taxon>Bacillota</taxon>
        <taxon>Clostridia</taxon>
        <taxon>Eubacteriales</taxon>
        <taxon>Desulfotomaculaceae</taxon>
        <taxon>Pelotomaculum</taxon>
    </lineage>
</organism>
<dbReference type="AlphaFoldDB" id="A0A4Y7RIS5"/>
<dbReference type="RefSeq" id="WP_190240154.1">
    <property type="nucleotide sequence ID" value="NZ_QFGA01000001.1"/>
</dbReference>
<name>A0A4Y7RIS5_9FIRM</name>
<reference evidence="1 2" key="1">
    <citation type="journal article" date="2018" name="Environ. Microbiol.">
        <title>Novel energy conservation strategies and behaviour of Pelotomaculum schinkii driving syntrophic propionate catabolism.</title>
        <authorList>
            <person name="Hidalgo-Ahumada C.A.P."/>
            <person name="Nobu M.K."/>
            <person name="Narihiro T."/>
            <person name="Tamaki H."/>
            <person name="Liu W.T."/>
            <person name="Kamagata Y."/>
            <person name="Stams A.J.M."/>
            <person name="Imachi H."/>
            <person name="Sousa D.Z."/>
        </authorList>
    </citation>
    <scope>NUCLEOTIDE SEQUENCE [LARGE SCALE GENOMIC DNA]</scope>
    <source>
        <strain evidence="1 2">HH</strain>
    </source>
</reference>
<keyword evidence="2" id="KW-1185">Reference proteome</keyword>
<evidence type="ECO:0000313" key="1">
    <source>
        <dbReference type="EMBL" id="TEB08640.1"/>
    </source>
</evidence>
<comment type="caution">
    <text evidence="1">The sequence shown here is derived from an EMBL/GenBank/DDBJ whole genome shotgun (WGS) entry which is preliminary data.</text>
</comment>